<dbReference type="EMBL" id="VIGI01000004">
    <property type="protein sequence ID" value="KAB8301220.1"/>
    <property type="molecule type" value="Genomic_DNA"/>
</dbReference>
<evidence type="ECO:0000256" key="1">
    <source>
        <dbReference type="SAM" id="SignalP"/>
    </source>
</evidence>
<feature type="chain" id="PRO_5025040729" description="Secreted protein" evidence="1">
    <location>
        <begin position="18"/>
        <end position="81"/>
    </location>
</feature>
<keyword evidence="1" id="KW-0732">Signal</keyword>
<keyword evidence="3" id="KW-1185">Reference proteome</keyword>
<dbReference type="Proteomes" id="UP000326757">
    <property type="component" value="Unassembled WGS sequence"/>
</dbReference>
<reference evidence="2 3" key="1">
    <citation type="submission" date="2019-06" db="EMBL/GenBank/DDBJ databases">
        <title>Genome Sequence of the Brown Rot Fungal Pathogen Monilinia laxa.</title>
        <authorList>
            <person name="De Miccolis Angelini R.M."/>
            <person name="Landi L."/>
            <person name="Abate D."/>
            <person name="Pollastro S."/>
            <person name="Romanazzi G."/>
            <person name="Faretra F."/>
        </authorList>
    </citation>
    <scope>NUCLEOTIDE SEQUENCE [LARGE SCALE GENOMIC DNA]</scope>
    <source>
        <strain evidence="2 3">Mlax316</strain>
    </source>
</reference>
<accession>A0A5N6KCQ2</accession>
<proteinExistence type="predicted"/>
<gene>
    <name evidence="2" type="ORF">EYC80_003107</name>
</gene>
<comment type="caution">
    <text evidence="2">The sequence shown here is derived from an EMBL/GenBank/DDBJ whole genome shotgun (WGS) entry which is preliminary data.</text>
</comment>
<name>A0A5N6KCQ2_MONLA</name>
<dbReference type="AlphaFoldDB" id="A0A5N6KCQ2"/>
<dbReference type="OrthoDB" id="434258at2759"/>
<sequence>MRYFSTLLIHLQIGVSAQLLFTTHFCSRYIHVLLNFITDWLPRTTTYNESTGYQIKRLGNLDDNATMTSFRYPSKIGSGLF</sequence>
<organism evidence="2 3">
    <name type="scientific">Monilinia laxa</name>
    <name type="common">Brown rot fungus</name>
    <name type="synonym">Sclerotinia laxa</name>
    <dbReference type="NCBI Taxonomy" id="61186"/>
    <lineage>
        <taxon>Eukaryota</taxon>
        <taxon>Fungi</taxon>
        <taxon>Dikarya</taxon>
        <taxon>Ascomycota</taxon>
        <taxon>Pezizomycotina</taxon>
        <taxon>Leotiomycetes</taxon>
        <taxon>Helotiales</taxon>
        <taxon>Sclerotiniaceae</taxon>
        <taxon>Monilinia</taxon>
    </lineage>
</organism>
<protein>
    <recommendedName>
        <fullName evidence="4">Secreted protein</fullName>
    </recommendedName>
</protein>
<feature type="signal peptide" evidence="1">
    <location>
        <begin position="1"/>
        <end position="17"/>
    </location>
</feature>
<evidence type="ECO:0000313" key="2">
    <source>
        <dbReference type="EMBL" id="KAB8301220.1"/>
    </source>
</evidence>
<evidence type="ECO:0000313" key="3">
    <source>
        <dbReference type="Proteomes" id="UP000326757"/>
    </source>
</evidence>
<evidence type="ECO:0008006" key="4">
    <source>
        <dbReference type="Google" id="ProtNLM"/>
    </source>
</evidence>